<proteinExistence type="inferred from homology"/>
<evidence type="ECO:0000313" key="4">
    <source>
        <dbReference type="Proteomes" id="UP000270216"/>
    </source>
</evidence>
<evidence type="ECO:0000259" key="2">
    <source>
        <dbReference type="Pfam" id="PF00156"/>
    </source>
</evidence>
<keyword evidence="4" id="KW-1185">Reference proteome</keyword>
<sequence length="317" mass="34157">MGRAKRRVGSILVAARMHRALPCDAGPRPVPRHDGAGPPGPSHHLVPAIALPTLRATFPTLARLAGGLLRMALPDHCAICHRRAARQLCIDCSQAFDDARSDAPRRCRQCAAALPSLTNPTHDVTTPNAGSATICRTQSHDVCGQCLRHRPAFDETLALADYVAPLDTLMIRLKYHGALPLAREFGERLGDALAARADPAPLLVPVPLAPSRLALRGFNQAWELARVAARRANLPASAHMLRRDRTTVAQRRLSREARRHNLRGAFLASDRVQGRRIVLIDDVMTTGATCDAAAAALKQAGATHVLAAVVLRTPFSE</sequence>
<feature type="domain" description="Phosphoribosyltransferase" evidence="2">
    <location>
        <begin position="251"/>
        <end position="312"/>
    </location>
</feature>
<dbReference type="Pfam" id="PF00156">
    <property type="entry name" value="Pribosyltran"/>
    <property type="match status" value="1"/>
</dbReference>
<gene>
    <name evidence="3" type="ORF">EJE83_10455</name>
</gene>
<evidence type="ECO:0000256" key="1">
    <source>
        <dbReference type="ARBA" id="ARBA00008007"/>
    </source>
</evidence>
<dbReference type="InterPro" id="IPR051910">
    <property type="entry name" value="ComF/GntX_DNA_util-trans"/>
</dbReference>
<organism evidence="3 4">
    <name type="scientific">Pandoraea apista</name>
    <dbReference type="NCBI Taxonomy" id="93218"/>
    <lineage>
        <taxon>Bacteria</taxon>
        <taxon>Pseudomonadati</taxon>
        <taxon>Pseudomonadota</taxon>
        <taxon>Betaproteobacteria</taxon>
        <taxon>Burkholderiales</taxon>
        <taxon>Burkholderiaceae</taxon>
        <taxon>Pandoraea</taxon>
    </lineage>
</organism>
<dbReference type="SUPFAM" id="SSF53271">
    <property type="entry name" value="PRTase-like"/>
    <property type="match status" value="1"/>
</dbReference>
<comment type="similarity">
    <text evidence="1">Belongs to the ComF/GntX family.</text>
</comment>
<dbReference type="PANTHER" id="PTHR47505:SF1">
    <property type="entry name" value="DNA UTILIZATION PROTEIN YHGH"/>
    <property type="match status" value="1"/>
</dbReference>
<protein>
    <submittedName>
        <fullName evidence="3">ComF family protein</fullName>
    </submittedName>
</protein>
<reference evidence="3 4" key="1">
    <citation type="submission" date="2018-12" db="EMBL/GenBank/DDBJ databases">
        <title>Whole genome sequence of a Pandoraea apista isolate from a patient with cystic fibrosis.</title>
        <authorList>
            <person name="Kenna D.T."/>
            <person name="Turton J.F."/>
        </authorList>
    </citation>
    <scope>NUCLEOTIDE SEQUENCE [LARGE SCALE GENOMIC DNA]</scope>
    <source>
        <strain evidence="3 4">Pa13324</strain>
    </source>
</reference>
<accession>A0ABX9ZQ83</accession>
<dbReference type="Proteomes" id="UP000270216">
    <property type="component" value="Unassembled WGS sequence"/>
</dbReference>
<dbReference type="EMBL" id="RWHX01000015">
    <property type="protein sequence ID" value="RSK81889.1"/>
    <property type="molecule type" value="Genomic_DNA"/>
</dbReference>
<name>A0ABX9ZQ83_9BURK</name>
<comment type="caution">
    <text evidence="3">The sequence shown here is derived from an EMBL/GenBank/DDBJ whole genome shotgun (WGS) entry which is preliminary data.</text>
</comment>
<dbReference type="InterPro" id="IPR000836">
    <property type="entry name" value="PRTase_dom"/>
</dbReference>
<dbReference type="PANTHER" id="PTHR47505">
    <property type="entry name" value="DNA UTILIZATION PROTEIN YHGH"/>
    <property type="match status" value="1"/>
</dbReference>
<evidence type="ECO:0000313" key="3">
    <source>
        <dbReference type="EMBL" id="RSK81889.1"/>
    </source>
</evidence>
<dbReference type="InterPro" id="IPR029057">
    <property type="entry name" value="PRTase-like"/>
</dbReference>
<dbReference type="Gene3D" id="3.40.50.2020">
    <property type="match status" value="1"/>
</dbReference>
<dbReference type="CDD" id="cd06223">
    <property type="entry name" value="PRTases_typeI"/>
    <property type="match status" value="1"/>
</dbReference>